<dbReference type="EMBL" id="ML978079">
    <property type="protein sequence ID" value="KAF2009135.1"/>
    <property type="molecule type" value="Genomic_DNA"/>
</dbReference>
<dbReference type="PANTHER" id="PTHR10039:SF17">
    <property type="entry name" value="FUNGAL STAND N-TERMINAL GOODBYE DOMAIN-CONTAINING PROTEIN-RELATED"/>
    <property type="match status" value="1"/>
</dbReference>
<evidence type="ECO:0000259" key="5">
    <source>
        <dbReference type="Pfam" id="PF24883"/>
    </source>
</evidence>
<dbReference type="SUPFAM" id="SSF52540">
    <property type="entry name" value="P-loop containing nucleoside triphosphate hydrolases"/>
    <property type="match status" value="1"/>
</dbReference>
<dbReference type="InterPro" id="IPR056884">
    <property type="entry name" value="NPHP3-like_N"/>
</dbReference>
<dbReference type="PROSITE" id="PS50294">
    <property type="entry name" value="WD_REPEATS_REGION"/>
    <property type="match status" value="1"/>
</dbReference>
<evidence type="ECO:0000313" key="7">
    <source>
        <dbReference type="Proteomes" id="UP000799778"/>
    </source>
</evidence>
<keyword evidence="1 3" id="KW-0853">WD repeat</keyword>
<dbReference type="Pfam" id="PF24883">
    <property type="entry name" value="NPHP3_N"/>
    <property type="match status" value="1"/>
</dbReference>
<evidence type="ECO:0000256" key="2">
    <source>
        <dbReference type="ARBA" id="ARBA00022737"/>
    </source>
</evidence>
<evidence type="ECO:0000256" key="1">
    <source>
        <dbReference type="ARBA" id="ARBA00022574"/>
    </source>
</evidence>
<dbReference type="PROSITE" id="PS00678">
    <property type="entry name" value="WD_REPEATS_1"/>
    <property type="match status" value="1"/>
</dbReference>
<feature type="region of interest" description="Disordered" evidence="4">
    <location>
        <begin position="331"/>
        <end position="354"/>
    </location>
</feature>
<dbReference type="PROSITE" id="PS50082">
    <property type="entry name" value="WD_REPEATS_2"/>
    <property type="match status" value="1"/>
</dbReference>
<dbReference type="SMART" id="SM00320">
    <property type="entry name" value="WD40"/>
    <property type="match status" value="1"/>
</dbReference>
<proteinExistence type="predicted"/>
<dbReference type="Gene3D" id="3.40.50.300">
    <property type="entry name" value="P-loop containing nucleotide triphosphate hydrolases"/>
    <property type="match status" value="1"/>
</dbReference>
<keyword evidence="2" id="KW-0677">Repeat</keyword>
<accession>A0A6A5X7X3</accession>
<dbReference type="InterPro" id="IPR027417">
    <property type="entry name" value="P-loop_NTPase"/>
</dbReference>
<dbReference type="SUPFAM" id="SSF50978">
    <property type="entry name" value="WD40 repeat-like"/>
    <property type="match status" value="1"/>
</dbReference>
<dbReference type="InterPro" id="IPR036322">
    <property type="entry name" value="WD40_repeat_dom_sf"/>
</dbReference>
<dbReference type="InterPro" id="IPR015943">
    <property type="entry name" value="WD40/YVTN_repeat-like_dom_sf"/>
</dbReference>
<reference evidence="6" key="1">
    <citation type="journal article" date="2020" name="Stud. Mycol.">
        <title>101 Dothideomycetes genomes: a test case for predicting lifestyles and emergence of pathogens.</title>
        <authorList>
            <person name="Haridas S."/>
            <person name="Albert R."/>
            <person name="Binder M."/>
            <person name="Bloem J."/>
            <person name="Labutti K."/>
            <person name="Salamov A."/>
            <person name="Andreopoulos B."/>
            <person name="Baker S."/>
            <person name="Barry K."/>
            <person name="Bills G."/>
            <person name="Bluhm B."/>
            <person name="Cannon C."/>
            <person name="Castanera R."/>
            <person name="Culley D."/>
            <person name="Daum C."/>
            <person name="Ezra D."/>
            <person name="Gonzalez J."/>
            <person name="Henrissat B."/>
            <person name="Kuo A."/>
            <person name="Liang C."/>
            <person name="Lipzen A."/>
            <person name="Lutzoni F."/>
            <person name="Magnuson J."/>
            <person name="Mondo S."/>
            <person name="Nolan M."/>
            <person name="Ohm R."/>
            <person name="Pangilinan J."/>
            <person name="Park H.-J."/>
            <person name="Ramirez L."/>
            <person name="Alfaro M."/>
            <person name="Sun H."/>
            <person name="Tritt A."/>
            <person name="Yoshinaga Y."/>
            <person name="Zwiers L.-H."/>
            <person name="Turgeon B."/>
            <person name="Goodwin S."/>
            <person name="Spatafora J."/>
            <person name="Crous P."/>
            <person name="Grigoriev I."/>
        </authorList>
    </citation>
    <scope>NUCLEOTIDE SEQUENCE</scope>
    <source>
        <strain evidence="6">CBS 175.79</strain>
    </source>
</reference>
<dbReference type="AlphaFoldDB" id="A0A6A5X7X3"/>
<protein>
    <recommendedName>
        <fullName evidence="5">Nephrocystin 3-like N-terminal domain-containing protein</fullName>
    </recommendedName>
</protein>
<feature type="region of interest" description="Disordered" evidence="4">
    <location>
        <begin position="1"/>
        <end position="30"/>
    </location>
</feature>
<dbReference type="InterPro" id="IPR019775">
    <property type="entry name" value="WD40_repeat_CS"/>
</dbReference>
<dbReference type="Proteomes" id="UP000799778">
    <property type="component" value="Unassembled WGS sequence"/>
</dbReference>
<feature type="compositionally biased region" description="Basic and acidic residues" evidence="4">
    <location>
        <begin position="9"/>
        <end position="19"/>
    </location>
</feature>
<dbReference type="RefSeq" id="XP_033377474.1">
    <property type="nucleotide sequence ID" value="XM_033530203.1"/>
</dbReference>
<dbReference type="PANTHER" id="PTHR10039">
    <property type="entry name" value="AMELOGENIN"/>
    <property type="match status" value="1"/>
</dbReference>
<sequence length="669" mass="75158">MLPKKPKARERVVDTEMRRPVVHKKHITRDNNDKIVKDPLSRLPHAEDAPFNAYSKQHEPKCLPDTRIDLLKVIHSWADGQDQRCIFWLSGLAGTGKSTISRTVARSYYDEKRLAASFFFSRGGGDVSHAGKFVTSIAVQLAHNVPACREHICEAIASRPDIASQSLGDQWQHLVVRPLSLLVGLSSYVLVVDALDECDNDNNIRIIVQLLAEARTLTSVRLRVFLTSRPEVPIRHGFFQIADAEHQDYVLHNISPSVVDHDISVFLEYNFGLIAQECCQAADWPGQGVIKQLCQSASGLFIWAATACRFIQQGGQLVVDDRLRAILGVGYPTEDSPTDGSSAEDSSTDDPPAVLPEKRLNKIYLTVLQSPIRRYRKQEKKKWYSLVKETLGMIVLLLSPLSTSSLATLLRIPVESVHQMLYELHSIFDIPEDHSRPLRLHHPSFRDFLLNKDRCGDAFWVDEKQTHAAALKQDICGVDTPGMLVAEIERRKYACLYWVQHVQKSGTQLRDNDQVHQFLQEHLLHWLEALGWMGKSFVASSDGPSLLAFVHDAKRFVLYHRAAIEQAPLQTYSGLVFAPTASIVRKRFQGSIPRWIRGVPKVEEEWNALRQTLEGHGRYVTAVAFSPDGTTLASASGDTTVKLWEARTGALRQTLEGHGDLLIKGYVKS</sequence>
<organism evidence="6 7">
    <name type="scientific">Aaosphaeria arxii CBS 175.79</name>
    <dbReference type="NCBI Taxonomy" id="1450172"/>
    <lineage>
        <taxon>Eukaryota</taxon>
        <taxon>Fungi</taxon>
        <taxon>Dikarya</taxon>
        <taxon>Ascomycota</taxon>
        <taxon>Pezizomycotina</taxon>
        <taxon>Dothideomycetes</taxon>
        <taxon>Pleosporomycetidae</taxon>
        <taxon>Pleosporales</taxon>
        <taxon>Pleosporales incertae sedis</taxon>
        <taxon>Aaosphaeria</taxon>
    </lineage>
</organism>
<keyword evidence="7" id="KW-1185">Reference proteome</keyword>
<evidence type="ECO:0000256" key="3">
    <source>
        <dbReference type="PROSITE-ProRule" id="PRU00221"/>
    </source>
</evidence>
<feature type="repeat" description="WD" evidence="3">
    <location>
        <begin position="613"/>
        <end position="654"/>
    </location>
</feature>
<dbReference type="InterPro" id="IPR001680">
    <property type="entry name" value="WD40_rpt"/>
</dbReference>
<dbReference type="Gene3D" id="2.130.10.10">
    <property type="entry name" value="YVTN repeat-like/Quinoprotein amine dehydrogenase"/>
    <property type="match status" value="1"/>
</dbReference>
<gene>
    <name evidence="6" type="ORF">BU24DRAFT_437328</name>
</gene>
<evidence type="ECO:0000313" key="6">
    <source>
        <dbReference type="EMBL" id="KAF2009135.1"/>
    </source>
</evidence>
<feature type="domain" description="Nephrocystin 3-like N-terminal" evidence="5">
    <location>
        <begin position="74"/>
        <end position="229"/>
    </location>
</feature>
<evidence type="ECO:0000256" key="4">
    <source>
        <dbReference type="SAM" id="MobiDB-lite"/>
    </source>
</evidence>
<dbReference type="OrthoDB" id="674604at2759"/>
<name>A0A6A5X7X3_9PLEO</name>
<dbReference type="Pfam" id="PF00400">
    <property type="entry name" value="WD40"/>
    <property type="match status" value="1"/>
</dbReference>
<dbReference type="GeneID" id="54287600"/>